<dbReference type="RefSeq" id="WP_170831266.1">
    <property type="nucleotide sequence ID" value="NZ_FNQY01000026.1"/>
</dbReference>
<gene>
    <name evidence="1" type="ORF">SAMN05192529_12612</name>
</gene>
<dbReference type="PANTHER" id="PTHR48098:SF6">
    <property type="entry name" value="FERRI-BACILLIBACTIN ESTERASE BESA"/>
    <property type="match status" value="1"/>
</dbReference>
<name>A0A1H4C0T8_9BACT</name>
<dbReference type="EMBL" id="FNQY01000026">
    <property type="protein sequence ID" value="SEA53692.1"/>
    <property type="molecule type" value="Genomic_DNA"/>
</dbReference>
<evidence type="ECO:0000313" key="2">
    <source>
        <dbReference type="Proteomes" id="UP000199041"/>
    </source>
</evidence>
<reference evidence="1 2" key="1">
    <citation type="submission" date="2016-10" db="EMBL/GenBank/DDBJ databases">
        <authorList>
            <person name="de Groot N.N."/>
        </authorList>
    </citation>
    <scope>NUCLEOTIDE SEQUENCE [LARGE SCALE GENOMIC DNA]</scope>
    <source>
        <strain evidence="1 2">Vu-144</strain>
    </source>
</reference>
<dbReference type="STRING" id="551991.SAMN05192529_12612"/>
<dbReference type="Gene3D" id="2.60.40.10">
    <property type="entry name" value="Immunoglobulins"/>
    <property type="match status" value="1"/>
</dbReference>
<dbReference type="InterPro" id="IPR050583">
    <property type="entry name" value="Mycobacterial_A85_antigen"/>
</dbReference>
<evidence type="ECO:0000313" key="1">
    <source>
        <dbReference type="EMBL" id="SEA53692.1"/>
    </source>
</evidence>
<protein>
    <submittedName>
        <fullName evidence="1">Alpha-glucosidase</fullName>
    </submittedName>
</protein>
<dbReference type="InterPro" id="IPR013783">
    <property type="entry name" value="Ig-like_fold"/>
</dbReference>
<accession>A0A1H4C0T8</accession>
<dbReference type="Pfam" id="PF00756">
    <property type="entry name" value="Esterase"/>
    <property type="match status" value="1"/>
</dbReference>
<dbReference type="SUPFAM" id="SSF53474">
    <property type="entry name" value="alpha/beta-Hydrolases"/>
    <property type="match status" value="1"/>
</dbReference>
<proteinExistence type="predicted"/>
<dbReference type="PANTHER" id="PTHR48098">
    <property type="entry name" value="ENTEROCHELIN ESTERASE-RELATED"/>
    <property type="match status" value="1"/>
</dbReference>
<sequence>MPIRQARQNVIFELQFTDKALPGTNDSIFLAGDFNGWHTADTAFAFKKNRKGIYVLKTKLSPGQHAFKVVRGSWQTVETDREGQAINNRILDVEKLSGRGAIHLELKIAGWADHFASVPVKSTAASNVDILDTAFLMPELNRQRRIWIYLPKNYKQDTSRDYPVLYMQDGQNVFDDATAFSGEWSVDEYLNSLPDSKQCIVIAVDNGGNERMLEYNPFNNKQFGKGEGKAYVSFLARTLKPFIDQHYRTKPEARFTAIAGSSMGGLISYYAAISYPGVFGRAGIFSPSFWIAPEIYDSTRTVLSKLNNTAFYFYGGGKEGDSLQGRLAQMTSLLKQNASIITTTDFNAEGMHEEKYWRASFKNFYGWLTELQARNP</sequence>
<dbReference type="InterPro" id="IPR014756">
    <property type="entry name" value="Ig_E-set"/>
</dbReference>
<dbReference type="Gene3D" id="3.40.50.1820">
    <property type="entry name" value="alpha/beta hydrolase"/>
    <property type="match status" value="1"/>
</dbReference>
<dbReference type="SUPFAM" id="SSF81296">
    <property type="entry name" value="E set domains"/>
    <property type="match status" value="1"/>
</dbReference>
<dbReference type="InterPro" id="IPR029058">
    <property type="entry name" value="AB_hydrolase_fold"/>
</dbReference>
<organism evidence="1 2">
    <name type="scientific">Arachidicoccus rhizosphaerae</name>
    <dbReference type="NCBI Taxonomy" id="551991"/>
    <lineage>
        <taxon>Bacteria</taxon>
        <taxon>Pseudomonadati</taxon>
        <taxon>Bacteroidota</taxon>
        <taxon>Chitinophagia</taxon>
        <taxon>Chitinophagales</taxon>
        <taxon>Chitinophagaceae</taxon>
        <taxon>Arachidicoccus</taxon>
    </lineage>
</organism>
<dbReference type="Proteomes" id="UP000199041">
    <property type="component" value="Unassembled WGS sequence"/>
</dbReference>
<dbReference type="InterPro" id="IPR000801">
    <property type="entry name" value="Esterase-like"/>
</dbReference>
<dbReference type="AlphaFoldDB" id="A0A1H4C0T8"/>
<keyword evidence="2" id="KW-1185">Reference proteome</keyword>